<sequence>MGNFSVKSAYVAISDNPSLSTSWKWIWTLKIPAKLKGFLWTCMHGKLLKNHHHMIRGLVDNDICPYCNNAREDLKHLFFDCTTRANVWNHLPSVQVTNINHSSAQSGGYLF</sequence>
<dbReference type="Proteomes" id="UP001062846">
    <property type="component" value="Chromosome 4"/>
</dbReference>
<dbReference type="EMBL" id="CM046391">
    <property type="protein sequence ID" value="KAI8561688.1"/>
    <property type="molecule type" value="Genomic_DNA"/>
</dbReference>
<accession>A0ACC0PA96</accession>
<protein>
    <submittedName>
        <fullName evidence="1">Uncharacterized protein</fullName>
    </submittedName>
</protein>
<organism evidence="1 2">
    <name type="scientific">Rhododendron molle</name>
    <name type="common">Chinese azalea</name>
    <name type="synonym">Azalea mollis</name>
    <dbReference type="NCBI Taxonomy" id="49168"/>
    <lineage>
        <taxon>Eukaryota</taxon>
        <taxon>Viridiplantae</taxon>
        <taxon>Streptophyta</taxon>
        <taxon>Embryophyta</taxon>
        <taxon>Tracheophyta</taxon>
        <taxon>Spermatophyta</taxon>
        <taxon>Magnoliopsida</taxon>
        <taxon>eudicotyledons</taxon>
        <taxon>Gunneridae</taxon>
        <taxon>Pentapetalae</taxon>
        <taxon>asterids</taxon>
        <taxon>Ericales</taxon>
        <taxon>Ericaceae</taxon>
        <taxon>Ericoideae</taxon>
        <taxon>Rhodoreae</taxon>
        <taxon>Rhododendron</taxon>
    </lineage>
</organism>
<reference evidence="1" key="1">
    <citation type="submission" date="2022-02" db="EMBL/GenBank/DDBJ databases">
        <title>Plant Genome Project.</title>
        <authorList>
            <person name="Zhang R.-G."/>
        </authorList>
    </citation>
    <scope>NUCLEOTIDE SEQUENCE</scope>
    <source>
        <strain evidence="1">AT1</strain>
    </source>
</reference>
<keyword evidence="2" id="KW-1185">Reference proteome</keyword>
<comment type="caution">
    <text evidence="1">The sequence shown here is derived from an EMBL/GenBank/DDBJ whole genome shotgun (WGS) entry which is preliminary data.</text>
</comment>
<name>A0ACC0PA96_RHOML</name>
<evidence type="ECO:0000313" key="1">
    <source>
        <dbReference type="EMBL" id="KAI8561688.1"/>
    </source>
</evidence>
<proteinExistence type="predicted"/>
<evidence type="ECO:0000313" key="2">
    <source>
        <dbReference type="Proteomes" id="UP001062846"/>
    </source>
</evidence>
<gene>
    <name evidence="1" type="ORF">RHMOL_Rhmol04G0359800</name>
</gene>